<evidence type="ECO:0000313" key="2">
    <source>
        <dbReference type="EMBL" id="KKQ94921.1"/>
    </source>
</evidence>
<proteinExistence type="predicted"/>
<sequence>MQVGVATKAVIFYNDDVLIINKSDKDEINPKTMDLPGGRLGFGEQVIDGLVREIEEETSLKEVEVIGPANTWSIVKGDLNLVGITFAVKIKRKNDVNLSFEHESFIWLPIDKILNDSNMPVWIKEEVSASVKLKKAYSK</sequence>
<dbReference type="AlphaFoldDB" id="A0A0G0PZQ2"/>
<dbReference type="STRING" id="1618345.UT18_C0006G0019"/>
<dbReference type="PANTHER" id="PTHR43736">
    <property type="entry name" value="ADP-RIBOSE PYROPHOSPHATASE"/>
    <property type="match status" value="1"/>
</dbReference>
<reference evidence="2 3" key="1">
    <citation type="journal article" date="2015" name="Nature">
        <title>rRNA introns, odd ribosomes, and small enigmatic genomes across a large radiation of phyla.</title>
        <authorList>
            <person name="Brown C.T."/>
            <person name="Hug L.A."/>
            <person name="Thomas B.C."/>
            <person name="Sharon I."/>
            <person name="Castelle C.J."/>
            <person name="Singh A."/>
            <person name="Wilkins M.J."/>
            <person name="Williams K.H."/>
            <person name="Banfield J.F."/>
        </authorList>
    </citation>
    <scope>NUCLEOTIDE SEQUENCE [LARGE SCALE GENOMIC DNA]</scope>
</reference>
<dbReference type="Proteomes" id="UP000034207">
    <property type="component" value="Unassembled WGS sequence"/>
</dbReference>
<evidence type="ECO:0000259" key="1">
    <source>
        <dbReference type="PROSITE" id="PS51462"/>
    </source>
</evidence>
<dbReference type="InterPro" id="IPR015797">
    <property type="entry name" value="NUDIX_hydrolase-like_dom_sf"/>
</dbReference>
<dbReference type="GO" id="GO:0016787">
    <property type="term" value="F:hydrolase activity"/>
    <property type="evidence" value="ECO:0007669"/>
    <property type="project" value="UniProtKB-KW"/>
</dbReference>
<gene>
    <name evidence="2" type="ORF">UT18_C0006G0019</name>
</gene>
<dbReference type="Gene3D" id="3.90.79.10">
    <property type="entry name" value="Nucleoside Triphosphate Pyrophosphohydrolase"/>
    <property type="match status" value="1"/>
</dbReference>
<dbReference type="SUPFAM" id="SSF55811">
    <property type="entry name" value="Nudix"/>
    <property type="match status" value="1"/>
</dbReference>
<name>A0A0G0PZQ2_UNCC2</name>
<dbReference type="EMBL" id="LBVV01000006">
    <property type="protein sequence ID" value="KKQ94921.1"/>
    <property type="molecule type" value="Genomic_DNA"/>
</dbReference>
<dbReference type="InterPro" id="IPR000086">
    <property type="entry name" value="NUDIX_hydrolase_dom"/>
</dbReference>
<accession>A0A0G0PZQ2</accession>
<protein>
    <submittedName>
        <fullName evidence="2">Putative hydrolase</fullName>
    </submittedName>
</protein>
<feature type="domain" description="Nudix hydrolase" evidence="1">
    <location>
        <begin position="2"/>
        <end position="133"/>
    </location>
</feature>
<comment type="caution">
    <text evidence="2">The sequence shown here is derived from an EMBL/GenBank/DDBJ whole genome shotgun (WGS) entry which is preliminary data.</text>
</comment>
<dbReference type="Pfam" id="PF00293">
    <property type="entry name" value="NUDIX"/>
    <property type="match status" value="1"/>
</dbReference>
<organism evidence="2 3">
    <name type="scientific">candidate division CPR2 bacterium GW2011_GWC2_39_10</name>
    <dbReference type="NCBI Taxonomy" id="1618345"/>
    <lineage>
        <taxon>Bacteria</taxon>
        <taxon>Bacteria division CPR2</taxon>
    </lineage>
</organism>
<keyword evidence="2" id="KW-0378">Hydrolase</keyword>
<evidence type="ECO:0000313" key="3">
    <source>
        <dbReference type="Proteomes" id="UP000034207"/>
    </source>
</evidence>
<dbReference type="PANTHER" id="PTHR43736:SF1">
    <property type="entry name" value="DIHYDRONEOPTERIN TRIPHOSPHATE DIPHOSPHATASE"/>
    <property type="match status" value="1"/>
</dbReference>
<dbReference type="PROSITE" id="PS51462">
    <property type="entry name" value="NUDIX"/>
    <property type="match status" value="1"/>
</dbReference>